<comment type="caution">
    <text evidence="2">The sequence shown here is derived from an EMBL/GenBank/DDBJ whole genome shotgun (WGS) entry which is preliminary data.</text>
</comment>
<dbReference type="AlphaFoldDB" id="A0A7C3AKV4"/>
<accession>A0A7C3AKV4</accession>
<evidence type="ECO:0000313" key="2">
    <source>
        <dbReference type="EMBL" id="HEX69656.1"/>
    </source>
</evidence>
<reference evidence="2" key="1">
    <citation type="journal article" date="2020" name="mSystems">
        <title>Genome- and Community-Level Interaction Insights into Carbon Utilization and Element Cycling Functions of Hydrothermarchaeota in Hydrothermal Sediment.</title>
        <authorList>
            <person name="Zhou Z."/>
            <person name="Liu Y."/>
            <person name="Xu W."/>
            <person name="Pan J."/>
            <person name="Luo Z.H."/>
            <person name="Li M."/>
        </authorList>
    </citation>
    <scope>NUCLEOTIDE SEQUENCE [LARGE SCALE GENOMIC DNA]</scope>
    <source>
        <strain evidence="2">SpSt-192</strain>
    </source>
</reference>
<feature type="domain" description="Adenine deaminase C-terminal" evidence="1">
    <location>
        <begin position="2"/>
        <end position="39"/>
    </location>
</feature>
<name>A0A7C3AKV4_9BACT</name>
<evidence type="ECO:0000259" key="1">
    <source>
        <dbReference type="Pfam" id="PF13382"/>
    </source>
</evidence>
<dbReference type="Pfam" id="PF13382">
    <property type="entry name" value="Adenine_deam_C"/>
    <property type="match status" value="1"/>
</dbReference>
<proteinExistence type="predicted"/>
<dbReference type="InterPro" id="IPR026912">
    <property type="entry name" value="Adenine_deam_C"/>
</dbReference>
<gene>
    <name evidence="2" type="ORF">ENP13_00185</name>
</gene>
<organism evidence="2">
    <name type="scientific">Thermorudis sp</name>
    <dbReference type="NCBI Taxonomy" id="1969470"/>
    <lineage>
        <taxon>Bacteria</taxon>
        <taxon>Pseudomonadati</taxon>
        <taxon>Thermomicrobiota</taxon>
        <taxon>Thermomicrobia</taxon>
        <taxon>Thermomicrobia incertae sedis</taxon>
        <taxon>Thermorudis</taxon>
    </lineage>
</organism>
<dbReference type="EMBL" id="DSID01000015">
    <property type="protein sequence ID" value="HEX69656.1"/>
    <property type="molecule type" value="Genomic_DNA"/>
</dbReference>
<sequence>MARRMGCPLQDPFMTLSFLTLTVIPELKLTDRGLLDVTRPGLVPLFID</sequence>
<protein>
    <recommendedName>
        <fullName evidence="1">Adenine deaminase C-terminal domain-containing protein</fullName>
    </recommendedName>
</protein>